<proteinExistence type="predicted"/>
<gene>
    <name evidence="1" type="ORF">MED297_09436</name>
</gene>
<reference evidence="1 2" key="1">
    <citation type="submission" date="2006-02" db="EMBL/GenBank/DDBJ databases">
        <authorList>
            <person name="Pinhassi J."/>
            <person name="Pedros-Alio C."/>
            <person name="Ferriera S."/>
            <person name="Johnson J."/>
            <person name="Kravitz S."/>
            <person name="Halpern A."/>
            <person name="Remington K."/>
            <person name="Beeson K."/>
            <person name="Tran B."/>
            <person name="Rogers Y.-H."/>
            <person name="Friedman R."/>
            <person name="Venter J.C."/>
        </authorList>
    </citation>
    <scope>NUCLEOTIDE SEQUENCE [LARGE SCALE GENOMIC DNA]</scope>
    <source>
        <strain evidence="1 2">MED297</strain>
    </source>
</reference>
<dbReference type="Proteomes" id="UP000005953">
    <property type="component" value="Unassembled WGS sequence"/>
</dbReference>
<evidence type="ECO:0000313" key="2">
    <source>
        <dbReference type="Proteomes" id="UP000005953"/>
    </source>
</evidence>
<comment type="caution">
    <text evidence="1">The sequence shown here is derived from an EMBL/GenBank/DDBJ whole genome shotgun (WGS) entry which is preliminary data.</text>
</comment>
<name>A4BHU7_9GAMM</name>
<accession>A4BHU7</accession>
<keyword evidence="2" id="KW-1185">Reference proteome</keyword>
<dbReference type="EMBL" id="AAOE01000022">
    <property type="protein sequence ID" value="EAR08352.1"/>
    <property type="molecule type" value="Genomic_DNA"/>
</dbReference>
<dbReference type="HOGENOM" id="CLU_2651914_0_0_6"/>
<organism evidence="1 2">
    <name type="scientific">Reinekea blandensis MED297</name>
    <dbReference type="NCBI Taxonomy" id="314283"/>
    <lineage>
        <taxon>Bacteria</taxon>
        <taxon>Pseudomonadati</taxon>
        <taxon>Pseudomonadota</taxon>
        <taxon>Gammaproteobacteria</taxon>
        <taxon>Oceanospirillales</taxon>
        <taxon>Saccharospirillaceae</taxon>
        <taxon>Reinekea</taxon>
    </lineage>
</organism>
<evidence type="ECO:0000313" key="1">
    <source>
        <dbReference type="EMBL" id="EAR08352.1"/>
    </source>
</evidence>
<dbReference type="AlphaFoldDB" id="A4BHU7"/>
<protein>
    <submittedName>
        <fullName evidence="1">Uncharacterized protein</fullName>
    </submittedName>
</protein>
<dbReference type="STRING" id="314283.MED297_09436"/>
<sequence>MKGTSNKSEGTLRSLNGSVARFDSWIIDILYPAIDYDAHWAVQARPEGGAASRLSEKAPVVVPVFAKVPTFTANRA</sequence>